<protein>
    <recommendedName>
        <fullName evidence="2">Integrase catalytic domain-containing protein</fullName>
    </recommendedName>
</protein>
<feature type="domain" description="Integrase catalytic" evidence="2">
    <location>
        <begin position="1"/>
        <end position="81"/>
    </location>
</feature>
<dbReference type="GO" id="GO:0003676">
    <property type="term" value="F:nucleic acid binding"/>
    <property type="evidence" value="ECO:0007669"/>
    <property type="project" value="InterPro"/>
</dbReference>
<dbReference type="PROSITE" id="PS50994">
    <property type="entry name" value="INTEGRASE"/>
    <property type="match status" value="1"/>
</dbReference>
<dbReference type="GO" id="GO:0015074">
    <property type="term" value="P:DNA integration"/>
    <property type="evidence" value="ECO:0007669"/>
    <property type="project" value="InterPro"/>
</dbReference>
<dbReference type="AlphaFoldDB" id="A0A0F9CKN9"/>
<evidence type="ECO:0000256" key="1">
    <source>
        <dbReference type="ARBA" id="ARBA00009277"/>
    </source>
</evidence>
<dbReference type="InterPro" id="IPR054353">
    <property type="entry name" value="IstA-like_C"/>
</dbReference>
<organism evidence="3">
    <name type="scientific">marine sediment metagenome</name>
    <dbReference type="NCBI Taxonomy" id="412755"/>
    <lineage>
        <taxon>unclassified sequences</taxon>
        <taxon>metagenomes</taxon>
        <taxon>ecological metagenomes</taxon>
    </lineage>
</organism>
<proteinExistence type="inferred from homology"/>
<comment type="similarity">
    <text evidence="1">Belongs to the transposase IS21/IS408/IS1162 family.</text>
</comment>
<evidence type="ECO:0000313" key="3">
    <source>
        <dbReference type="EMBL" id="KKL49714.1"/>
    </source>
</evidence>
<accession>A0A0F9CKN9</accession>
<dbReference type="PANTHER" id="PTHR35004">
    <property type="entry name" value="TRANSPOSASE RV3428C-RELATED"/>
    <property type="match status" value="1"/>
</dbReference>
<dbReference type="Pfam" id="PF22483">
    <property type="entry name" value="Mu-transpos_C_2"/>
    <property type="match status" value="1"/>
</dbReference>
<dbReference type="InterPro" id="IPR001584">
    <property type="entry name" value="Integrase_cat-core"/>
</dbReference>
<dbReference type="PANTHER" id="PTHR35004:SF6">
    <property type="entry name" value="TRANSPOSASE"/>
    <property type="match status" value="1"/>
</dbReference>
<reference evidence="3" key="1">
    <citation type="journal article" date="2015" name="Nature">
        <title>Complex archaea that bridge the gap between prokaryotes and eukaryotes.</title>
        <authorList>
            <person name="Spang A."/>
            <person name="Saw J.H."/>
            <person name="Jorgensen S.L."/>
            <person name="Zaremba-Niedzwiedzka K."/>
            <person name="Martijn J."/>
            <person name="Lind A.E."/>
            <person name="van Eijk R."/>
            <person name="Schleper C."/>
            <person name="Guy L."/>
            <person name="Ettema T.J."/>
        </authorList>
    </citation>
    <scope>NUCLEOTIDE SEQUENCE</scope>
</reference>
<dbReference type="InterPro" id="IPR012337">
    <property type="entry name" value="RNaseH-like_sf"/>
</dbReference>
<comment type="caution">
    <text evidence="3">The sequence shown here is derived from an EMBL/GenBank/DDBJ whole genome shotgun (WGS) entry which is preliminary data.</text>
</comment>
<dbReference type="SUPFAM" id="SSF53098">
    <property type="entry name" value="Ribonuclease H-like"/>
    <property type="match status" value="1"/>
</dbReference>
<evidence type="ECO:0000259" key="2">
    <source>
        <dbReference type="PROSITE" id="PS50994"/>
    </source>
</evidence>
<sequence>FLDFADTFGFKPRLCRPYRPQTKGKVESGVKYVKGNFLVGDTFSGLGGLNKEAHVWLNTVANTRIHGTTGEIPASRLKDEGLSPVRQNMVFDTALYEKRKITNDCLVSYRGSRYGVPHQFASRECLVRDYEDGHFDVVVDGSTIITHEMSAQRGRTIITARLYSGIKRETIVPRPRLPLLCPQPVVESRPLSVYESLAHDRS</sequence>
<dbReference type="EMBL" id="LAZR01032862">
    <property type="protein sequence ID" value="KKL49714.1"/>
    <property type="molecule type" value="Genomic_DNA"/>
</dbReference>
<feature type="non-terminal residue" evidence="3">
    <location>
        <position position="1"/>
    </location>
</feature>
<dbReference type="InterPro" id="IPR036397">
    <property type="entry name" value="RNaseH_sf"/>
</dbReference>
<gene>
    <name evidence="3" type="ORF">LCGC14_2312770</name>
</gene>
<dbReference type="Gene3D" id="3.30.420.10">
    <property type="entry name" value="Ribonuclease H-like superfamily/Ribonuclease H"/>
    <property type="match status" value="1"/>
</dbReference>
<name>A0A0F9CKN9_9ZZZZ</name>